<protein>
    <submittedName>
        <fullName evidence="1">Uncharacterized protein</fullName>
    </submittedName>
</protein>
<proteinExistence type="predicted"/>
<evidence type="ECO:0000313" key="2">
    <source>
        <dbReference type="Proteomes" id="UP001497623"/>
    </source>
</evidence>
<comment type="caution">
    <text evidence="1">The sequence shown here is derived from an EMBL/GenBank/DDBJ whole genome shotgun (WGS) entry which is preliminary data.</text>
</comment>
<accession>A0AAV2SBR0</accession>
<gene>
    <name evidence="1" type="ORF">MNOR_LOCUS33685</name>
</gene>
<reference evidence="1 2" key="1">
    <citation type="submission" date="2024-05" db="EMBL/GenBank/DDBJ databases">
        <authorList>
            <person name="Wallberg A."/>
        </authorList>
    </citation>
    <scope>NUCLEOTIDE SEQUENCE [LARGE SCALE GENOMIC DNA]</scope>
</reference>
<name>A0AAV2SBR0_MEGNR</name>
<dbReference type="EMBL" id="CAXKWB010049325">
    <property type="protein sequence ID" value="CAL4168372.1"/>
    <property type="molecule type" value="Genomic_DNA"/>
</dbReference>
<sequence length="690" mass="76718">MVVDATKVTESLDGTTVFEDLFASIDAESARLETIAEGSSNNNTSTVTIPTPITMAAVTTISTAVTTISPAVTTPAYVATTTEDPCFDLEEKVEELESTYSEVTGNEKTRLQLRIVTLKAMILMMKAINAPIPCIVRRRRRDILMKINTLEGRFLDKSEGRGRRSIDYILTGPNDSGMYTVDQYCGSKNSLINTAEALVVTFIEDTSVATFESTFNEDKLICLQGVMDEVTNLVQNENLMVNVTQVEESLEESNPWDDLYDNINKELLRIKNIIEEAMNNNNTATVSPREDSCTDLQDIVDILKTNIDLLRSLGQGTSNLDFYVEFLQSMIDMMTASGVPLPCVISSAFRKRSINGDLSISSMLMNIQKANKGYNSDEKRSLANAQPSINMNKLLHRTKRNGQISITRSDITQLYTIKPYCTIRRRLSQKAEGLITQLIIDSTISALETPRNNVKIVCLNDILKTLTSMIMSGEFYVSGTSVSSTYGINDTLLALTKGVEHEIEEVEAIINKPATTSMPQCIDFDTYLAFLRNEMLNADDETKQTLETVIQTQTLISTLFGALGMDLPCIPVINGVIGHPEFNFGRKKRGVMKEISSRSKHQEELSSYCIRAPITGSVKDALTKLLKDLTVFYQESNIDEIKCATDFIVDLTKSIAKDSLELDEASKLDIMSLFQEVQDKMVKFSTKLNN</sequence>
<dbReference type="Proteomes" id="UP001497623">
    <property type="component" value="Unassembled WGS sequence"/>
</dbReference>
<keyword evidence="2" id="KW-1185">Reference proteome</keyword>
<evidence type="ECO:0000313" key="1">
    <source>
        <dbReference type="EMBL" id="CAL4168372.1"/>
    </source>
</evidence>
<organism evidence="1 2">
    <name type="scientific">Meganyctiphanes norvegica</name>
    <name type="common">Northern krill</name>
    <name type="synonym">Thysanopoda norvegica</name>
    <dbReference type="NCBI Taxonomy" id="48144"/>
    <lineage>
        <taxon>Eukaryota</taxon>
        <taxon>Metazoa</taxon>
        <taxon>Ecdysozoa</taxon>
        <taxon>Arthropoda</taxon>
        <taxon>Crustacea</taxon>
        <taxon>Multicrustacea</taxon>
        <taxon>Malacostraca</taxon>
        <taxon>Eumalacostraca</taxon>
        <taxon>Eucarida</taxon>
        <taxon>Euphausiacea</taxon>
        <taxon>Euphausiidae</taxon>
        <taxon>Meganyctiphanes</taxon>
    </lineage>
</organism>
<dbReference type="AlphaFoldDB" id="A0AAV2SBR0"/>